<evidence type="ECO:0000313" key="1">
    <source>
        <dbReference type="EMBL" id="MBM2413180.1"/>
    </source>
</evidence>
<comment type="caution">
    <text evidence="1">The sequence shown here is derived from an EMBL/GenBank/DDBJ whole genome shotgun (WGS) entry which is preliminary data.</text>
</comment>
<evidence type="ECO:0000313" key="2">
    <source>
        <dbReference type="EMBL" id="MBM2417848.1"/>
    </source>
</evidence>
<dbReference type="Proteomes" id="UP000755667">
    <property type="component" value="Unassembled WGS sequence"/>
</dbReference>
<reference evidence="1 4" key="1">
    <citation type="submission" date="2021-01" db="EMBL/GenBank/DDBJ databases">
        <title>Diatom-associated Roseobacters Show Island Model of Population Structure.</title>
        <authorList>
            <person name="Qu L."/>
            <person name="Feng X."/>
            <person name="Chen Y."/>
            <person name="Li L."/>
            <person name="Wang X."/>
            <person name="Hu Z."/>
            <person name="Wang H."/>
            <person name="Luo H."/>
        </authorList>
    </citation>
    <scope>NUCLEOTIDE SEQUENCE</scope>
    <source>
        <strain evidence="2 4">CC28-63</strain>
        <strain evidence="1">CC28-69</strain>
    </source>
</reference>
<accession>A0A9Q2NYP1</accession>
<evidence type="ECO:0000313" key="3">
    <source>
        <dbReference type="Proteomes" id="UP000755667"/>
    </source>
</evidence>
<protein>
    <submittedName>
        <fullName evidence="1">Uncharacterized protein</fullName>
    </submittedName>
</protein>
<name>A0A9Q2NYP1_9RHOB</name>
<dbReference type="EMBL" id="JAFBXF010000007">
    <property type="protein sequence ID" value="MBM2417848.1"/>
    <property type="molecule type" value="Genomic_DNA"/>
</dbReference>
<gene>
    <name evidence="1" type="ORF">JQX41_12755</name>
    <name evidence="2" type="ORF">JQX48_12760</name>
</gene>
<dbReference type="Proteomes" id="UP000809440">
    <property type="component" value="Unassembled WGS sequence"/>
</dbReference>
<proteinExistence type="predicted"/>
<evidence type="ECO:0000313" key="4">
    <source>
        <dbReference type="Proteomes" id="UP000809440"/>
    </source>
</evidence>
<sequence length="117" mass="13094">MSVEPVIKVLMGWQYDLSTEAAMHRGLAHAFTLAGIAHRQEVSLTEHDRIDFYLPDQKIGIEVKLSCAARQIYRQIERYTESDEITSIILLTNTAVGLPTHINGKPVYVVHAGMCSL</sequence>
<dbReference type="RefSeq" id="WP_138487980.1">
    <property type="nucleotide sequence ID" value="NZ_JAFBWU010000007.1"/>
</dbReference>
<keyword evidence="4" id="KW-1185">Reference proteome</keyword>
<organism evidence="1 3">
    <name type="scientific">Marivita cryptomonadis</name>
    <dbReference type="NCBI Taxonomy" id="505252"/>
    <lineage>
        <taxon>Bacteria</taxon>
        <taxon>Pseudomonadati</taxon>
        <taxon>Pseudomonadota</taxon>
        <taxon>Alphaproteobacteria</taxon>
        <taxon>Rhodobacterales</taxon>
        <taxon>Roseobacteraceae</taxon>
        <taxon>Marivita</taxon>
    </lineage>
</organism>
<dbReference type="EMBL" id="JAFBXE010000007">
    <property type="protein sequence ID" value="MBM2413180.1"/>
    <property type="molecule type" value="Genomic_DNA"/>
</dbReference>
<dbReference type="AlphaFoldDB" id="A0A9Q2NYP1"/>